<dbReference type="Proteomes" id="UP000694920">
    <property type="component" value="Unplaced"/>
</dbReference>
<dbReference type="SUPFAM" id="SSF110857">
    <property type="entry name" value="Gamma-glutamyl cyclotransferase-like"/>
    <property type="match status" value="1"/>
</dbReference>
<evidence type="ECO:0000259" key="5">
    <source>
        <dbReference type="Pfam" id="PF06094"/>
    </source>
</evidence>
<dbReference type="PANTHER" id="PTHR12510:SF4">
    <property type="entry name" value="GAMMA-GLUTAMYLAMINECYCLOTRANSFERASE"/>
    <property type="match status" value="1"/>
</dbReference>
<dbReference type="InterPro" id="IPR009288">
    <property type="entry name" value="AIG2-like_dom"/>
</dbReference>
<dbReference type="InterPro" id="IPR039126">
    <property type="entry name" value="GGACT"/>
</dbReference>
<evidence type="ECO:0000313" key="6">
    <source>
        <dbReference type="Proteomes" id="UP000694920"/>
    </source>
</evidence>
<sequence>MKEKVKCVSMEGSTDSHTNAIVSQYAQRLIETRFSRRSVTFERLSSKMLPQIAAAAILTNIAILELYNIYLVQSEMDSASLIYENPLHRVFVYGTLKRGEPNHGLIQNAEFGYAKFLGIGRTIKKYPLVIATKYNIPFLLKKPGIGNQILGEIYDVDTKMLTKLDELEEHPSFYVRTEDDVLLSPESEIKSGNNFDEMAESTKAWIYFLPKFKPALLETTMYTTYSNEGSHGLKYAERTDINTTCNEALNDEDIPLSHSSDNDTAKPEDLL</sequence>
<dbReference type="RefSeq" id="XP_024947625.1">
    <property type="nucleotide sequence ID" value="XM_025091857.1"/>
</dbReference>
<dbReference type="GO" id="GO:0005829">
    <property type="term" value="C:cytosol"/>
    <property type="evidence" value="ECO:0007669"/>
    <property type="project" value="TreeGrafter"/>
</dbReference>
<feature type="region of interest" description="Disordered" evidence="4">
    <location>
        <begin position="251"/>
        <end position="271"/>
    </location>
</feature>
<evidence type="ECO:0000256" key="2">
    <source>
        <dbReference type="PIRSR" id="PIRSR639126-1"/>
    </source>
</evidence>
<evidence type="ECO:0000256" key="3">
    <source>
        <dbReference type="RuleBase" id="RU367036"/>
    </source>
</evidence>
<dbReference type="PANTHER" id="PTHR12510">
    <property type="entry name" value="TROPONIN C-AKIN-1 PROTEIN"/>
    <property type="match status" value="1"/>
</dbReference>
<keyword evidence="6" id="KW-1185">Reference proteome</keyword>
<gene>
    <name evidence="7" type="primary">LOC107274617</name>
</gene>
<feature type="domain" description="Gamma-glutamylcyclotransferase AIG2-like" evidence="5">
    <location>
        <begin position="90"/>
        <end position="213"/>
    </location>
</feature>
<evidence type="ECO:0000256" key="1">
    <source>
        <dbReference type="ARBA" id="ARBA00008861"/>
    </source>
</evidence>
<dbReference type="GeneID" id="107274617"/>
<reference evidence="7" key="1">
    <citation type="submission" date="2025-08" db="UniProtKB">
        <authorList>
            <consortium name="RefSeq"/>
        </authorList>
    </citation>
    <scope>IDENTIFICATION</scope>
</reference>
<feature type="active site" description="Proton acceptor" evidence="2">
    <location>
        <position position="168"/>
    </location>
</feature>
<dbReference type="CDD" id="cd06661">
    <property type="entry name" value="GGCT_like"/>
    <property type="match status" value="1"/>
</dbReference>
<organism evidence="6 7">
    <name type="scientific">Cephus cinctus</name>
    <name type="common">Wheat stem sawfly</name>
    <dbReference type="NCBI Taxonomy" id="211228"/>
    <lineage>
        <taxon>Eukaryota</taxon>
        <taxon>Metazoa</taxon>
        <taxon>Ecdysozoa</taxon>
        <taxon>Arthropoda</taxon>
        <taxon>Hexapoda</taxon>
        <taxon>Insecta</taxon>
        <taxon>Pterygota</taxon>
        <taxon>Neoptera</taxon>
        <taxon>Endopterygota</taxon>
        <taxon>Hymenoptera</taxon>
        <taxon>Cephoidea</taxon>
        <taxon>Cephidae</taxon>
        <taxon>Cephus</taxon>
    </lineage>
</organism>
<dbReference type="GO" id="GO:0061929">
    <property type="term" value="F:gamma-glutamylaminecyclotransferase activity"/>
    <property type="evidence" value="ECO:0007669"/>
    <property type="project" value="InterPro"/>
</dbReference>
<dbReference type="Pfam" id="PF06094">
    <property type="entry name" value="GGACT"/>
    <property type="match status" value="1"/>
</dbReference>
<protein>
    <recommendedName>
        <fullName evidence="3">Gamma-glutamylcyclotransferase family protein</fullName>
    </recommendedName>
</protein>
<dbReference type="AlphaFoldDB" id="A0AAJ7RUY2"/>
<dbReference type="InterPro" id="IPR036568">
    <property type="entry name" value="GGCT-like_sf"/>
</dbReference>
<dbReference type="Gene3D" id="3.10.490.10">
    <property type="entry name" value="Gamma-glutamyl cyclotransferase-like"/>
    <property type="match status" value="1"/>
</dbReference>
<comment type="similarity">
    <text evidence="1 3">Belongs to the gamma-glutamylcyclotransferase family.</text>
</comment>
<evidence type="ECO:0000256" key="4">
    <source>
        <dbReference type="SAM" id="MobiDB-lite"/>
    </source>
</evidence>
<dbReference type="InterPro" id="IPR013024">
    <property type="entry name" value="GGCT-like"/>
</dbReference>
<accession>A0AAJ7RUY2</accession>
<proteinExistence type="inferred from homology"/>
<evidence type="ECO:0000313" key="7">
    <source>
        <dbReference type="RefSeq" id="XP_024947625.1"/>
    </source>
</evidence>
<name>A0AAJ7RUY2_CEPCN</name>
<feature type="compositionally biased region" description="Basic and acidic residues" evidence="4">
    <location>
        <begin position="260"/>
        <end position="271"/>
    </location>
</feature>